<evidence type="ECO:0000256" key="13">
    <source>
        <dbReference type="ARBA" id="ARBA00048441"/>
    </source>
</evidence>
<comment type="cofactor">
    <cofactor evidence="14">
        <name>[4Fe-4S] cluster</name>
        <dbReference type="ChEBI" id="CHEBI:49883"/>
    </cofactor>
    <text evidence="14">Binds 1 [4Fe-4S] cluster per subunit.</text>
</comment>
<dbReference type="SUPFAM" id="SSF52402">
    <property type="entry name" value="Adenine nucleotide alpha hydrolases-like"/>
    <property type="match status" value="1"/>
</dbReference>
<sequence length="231" mass="27112">MKTEIINHLIQSENFEEGLRFLSENFEDRIVFSTSFGIEDQVISHAIFSQRLKNIETFTLDTGRLFPETYAVWDKTLLQYSQPIRVYYPNADELETYVNKNGINGFYNSVELRKTCCHIRKVVPLKKALKGAKIWVTGLRAQQSDNRNGLEIIEWDEQNKLYKYNPLLHWSTDEVVHYLKQKGVPYNTLHDQNFISIGCAPCTRAVKQGEDFRAGRWWWEDKSKKECGLHK</sequence>
<feature type="binding site" evidence="14">
    <location>
        <position position="116"/>
    </location>
    <ligand>
        <name>[4Fe-4S] cluster</name>
        <dbReference type="ChEBI" id="CHEBI:49883"/>
    </ligand>
</feature>
<evidence type="ECO:0000259" key="15">
    <source>
        <dbReference type="Pfam" id="PF01507"/>
    </source>
</evidence>
<dbReference type="Gene3D" id="3.40.50.620">
    <property type="entry name" value="HUPs"/>
    <property type="match status" value="1"/>
</dbReference>
<evidence type="ECO:0000313" key="16">
    <source>
        <dbReference type="EMBL" id="GAA4767741.1"/>
    </source>
</evidence>
<keyword evidence="4 14" id="KW-0560">Oxidoreductase</keyword>
<evidence type="ECO:0000256" key="14">
    <source>
        <dbReference type="HAMAP-Rule" id="MF_00063"/>
    </source>
</evidence>
<evidence type="ECO:0000256" key="2">
    <source>
        <dbReference type="ARBA" id="ARBA00022490"/>
    </source>
</evidence>
<keyword evidence="2 14" id="KW-0963">Cytoplasm</keyword>
<dbReference type="InterPro" id="IPR002500">
    <property type="entry name" value="PAPS_reduct_dom"/>
</dbReference>
<dbReference type="EMBL" id="BAABIP010000015">
    <property type="protein sequence ID" value="GAA4767741.1"/>
    <property type="molecule type" value="Genomic_DNA"/>
</dbReference>
<dbReference type="NCBIfam" id="TIGR02055">
    <property type="entry name" value="APS_reductase"/>
    <property type="match status" value="1"/>
</dbReference>
<evidence type="ECO:0000313" key="17">
    <source>
        <dbReference type="Proteomes" id="UP001500141"/>
    </source>
</evidence>
<evidence type="ECO:0000256" key="11">
    <source>
        <dbReference type="ARBA" id="ARBA00030894"/>
    </source>
</evidence>
<comment type="pathway">
    <text evidence="8 14">Sulfur metabolism; hydrogen sulfide biosynthesis; sulfite from sulfate.</text>
</comment>
<evidence type="ECO:0000256" key="1">
    <source>
        <dbReference type="ARBA" id="ARBA00009732"/>
    </source>
</evidence>
<dbReference type="CDD" id="cd23945">
    <property type="entry name" value="PAPS_reductase"/>
    <property type="match status" value="1"/>
</dbReference>
<feature type="active site" description="Nucleophile; cysteine thiosulfonate intermediate" evidence="14">
    <location>
        <position position="227"/>
    </location>
</feature>
<dbReference type="PIRSF" id="PIRSF000857">
    <property type="entry name" value="PAPS_reductase"/>
    <property type="match status" value="1"/>
</dbReference>
<feature type="binding site" evidence="14">
    <location>
        <position position="202"/>
    </location>
    <ligand>
        <name>[4Fe-4S] cluster</name>
        <dbReference type="ChEBI" id="CHEBI:49883"/>
    </ligand>
</feature>
<dbReference type="NCBIfam" id="TIGR00434">
    <property type="entry name" value="cysH"/>
    <property type="match status" value="1"/>
</dbReference>
<dbReference type="PANTHER" id="PTHR46482">
    <property type="entry name" value="5'-ADENYLYLSULFATE REDUCTASE 3, CHLOROPLASTIC"/>
    <property type="match status" value="1"/>
</dbReference>
<keyword evidence="5 14" id="KW-0408">Iron</keyword>
<evidence type="ECO:0000256" key="5">
    <source>
        <dbReference type="ARBA" id="ARBA00023004"/>
    </source>
</evidence>
<evidence type="ECO:0000256" key="10">
    <source>
        <dbReference type="ARBA" id="ARBA00029514"/>
    </source>
</evidence>
<dbReference type="InterPro" id="IPR004511">
    <property type="entry name" value="PAPS/APS_Rdtase"/>
</dbReference>
<proteinExistence type="inferred from homology"/>
<comment type="caution">
    <text evidence="16">The sequence shown here is derived from an EMBL/GenBank/DDBJ whole genome shotgun (WGS) entry which is preliminary data.</text>
</comment>
<comment type="catalytic activity">
    <reaction evidence="13 14">
        <text>[thioredoxin]-disulfide + sulfite + AMP + 2 H(+) = adenosine 5'-phosphosulfate + [thioredoxin]-dithiol</text>
        <dbReference type="Rhea" id="RHEA:21976"/>
        <dbReference type="Rhea" id="RHEA-COMP:10698"/>
        <dbReference type="Rhea" id="RHEA-COMP:10700"/>
        <dbReference type="ChEBI" id="CHEBI:15378"/>
        <dbReference type="ChEBI" id="CHEBI:17359"/>
        <dbReference type="ChEBI" id="CHEBI:29950"/>
        <dbReference type="ChEBI" id="CHEBI:50058"/>
        <dbReference type="ChEBI" id="CHEBI:58243"/>
        <dbReference type="ChEBI" id="CHEBI:456215"/>
        <dbReference type="EC" id="1.8.4.10"/>
    </reaction>
</comment>
<comment type="function">
    <text evidence="7 14">Catalyzes the formation of sulfite from adenosine 5'-phosphosulfate (APS) using thioredoxin as an electron donor.</text>
</comment>
<dbReference type="NCBIfam" id="NF002537">
    <property type="entry name" value="PRK02090.1"/>
    <property type="match status" value="1"/>
</dbReference>
<accession>A0ABP8ZW09</accession>
<dbReference type="InterPro" id="IPR011798">
    <property type="entry name" value="APS_reductase"/>
</dbReference>
<keyword evidence="17" id="KW-1185">Reference proteome</keyword>
<evidence type="ECO:0000256" key="3">
    <source>
        <dbReference type="ARBA" id="ARBA00022723"/>
    </source>
</evidence>
<dbReference type="PANTHER" id="PTHR46482:SF9">
    <property type="entry name" value="5'-ADENYLYLSULFATE REDUCTASE 1, CHLOROPLASTIC"/>
    <property type="match status" value="1"/>
</dbReference>
<name>A0ABP8ZW09_9FLAO</name>
<dbReference type="EC" id="1.8.4.10" evidence="9 14"/>
<evidence type="ECO:0000256" key="9">
    <source>
        <dbReference type="ARBA" id="ARBA00024386"/>
    </source>
</evidence>
<evidence type="ECO:0000256" key="6">
    <source>
        <dbReference type="ARBA" id="ARBA00023014"/>
    </source>
</evidence>
<feature type="binding site" evidence="14">
    <location>
        <position position="199"/>
    </location>
    <ligand>
        <name>[4Fe-4S] cluster</name>
        <dbReference type="ChEBI" id="CHEBI:49883"/>
    </ligand>
</feature>
<evidence type="ECO:0000256" key="12">
    <source>
        <dbReference type="ARBA" id="ARBA00032041"/>
    </source>
</evidence>
<feature type="binding site" evidence="14">
    <location>
        <position position="117"/>
    </location>
    <ligand>
        <name>[4Fe-4S] cluster</name>
        <dbReference type="ChEBI" id="CHEBI:49883"/>
    </ligand>
</feature>
<keyword evidence="3 14" id="KW-0479">Metal-binding</keyword>
<evidence type="ECO:0000256" key="7">
    <source>
        <dbReference type="ARBA" id="ARBA00024298"/>
    </source>
</evidence>
<dbReference type="HAMAP" id="MF_00063">
    <property type="entry name" value="CysH"/>
    <property type="match status" value="1"/>
</dbReference>
<feature type="domain" description="Phosphoadenosine phosphosulphate reductase" evidence="15">
    <location>
        <begin position="30"/>
        <end position="205"/>
    </location>
</feature>
<evidence type="ECO:0000256" key="4">
    <source>
        <dbReference type="ARBA" id="ARBA00023002"/>
    </source>
</evidence>
<keyword evidence="6 14" id="KW-0411">Iron-sulfur</keyword>
<protein>
    <recommendedName>
        <fullName evidence="10 14">Adenosine 5'-phosphosulfate reductase</fullName>
        <shortName evidence="14">APS reductase</shortName>
        <ecNumber evidence="9 14">1.8.4.10</ecNumber>
    </recommendedName>
    <alternativeName>
        <fullName evidence="12 14">5'-adenylylsulfate reductase</fullName>
    </alternativeName>
    <alternativeName>
        <fullName evidence="11 14">Thioredoxin-dependent 5'-adenylylsulfate reductase</fullName>
    </alternativeName>
</protein>
<dbReference type="InterPro" id="IPR014729">
    <property type="entry name" value="Rossmann-like_a/b/a_fold"/>
</dbReference>
<reference evidence="17" key="1">
    <citation type="journal article" date="2019" name="Int. J. Syst. Evol. Microbiol.">
        <title>The Global Catalogue of Microorganisms (GCM) 10K type strain sequencing project: providing services to taxonomists for standard genome sequencing and annotation.</title>
        <authorList>
            <consortium name="The Broad Institute Genomics Platform"/>
            <consortium name="The Broad Institute Genome Sequencing Center for Infectious Disease"/>
            <person name="Wu L."/>
            <person name="Ma J."/>
        </authorList>
    </citation>
    <scope>NUCLEOTIDE SEQUENCE [LARGE SCALE GENOMIC DNA]</scope>
    <source>
        <strain evidence="17">JCM 18198</strain>
    </source>
</reference>
<comment type="similarity">
    <text evidence="1 14">Belongs to the PAPS reductase family. CysH subfamily.</text>
</comment>
<dbReference type="Proteomes" id="UP001500141">
    <property type="component" value="Unassembled WGS sequence"/>
</dbReference>
<evidence type="ECO:0000256" key="8">
    <source>
        <dbReference type="ARBA" id="ARBA00024327"/>
    </source>
</evidence>
<comment type="subcellular location">
    <subcellularLocation>
        <location evidence="14">Cytoplasm</location>
    </subcellularLocation>
</comment>
<organism evidence="16 17">
    <name type="scientific">Flavobacterium hankyongi</name>
    <dbReference type="NCBI Taxonomy" id="1176532"/>
    <lineage>
        <taxon>Bacteria</taxon>
        <taxon>Pseudomonadati</taxon>
        <taxon>Bacteroidota</taxon>
        <taxon>Flavobacteriia</taxon>
        <taxon>Flavobacteriales</taxon>
        <taxon>Flavobacteriaceae</taxon>
        <taxon>Flavobacterium</taxon>
    </lineage>
</organism>
<gene>
    <name evidence="14" type="primary">cysH</name>
    <name evidence="16" type="ORF">GCM10023230_16930</name>
</gene>
<dbReference type="Pfam" id="PF01507">
    <property type="entry name" value="PAPS_reduct"/>
    <property type="match status" value="1"/>
</dbReference>